<protein>
    <submittedName>
        <fullName evidence="2">Uncharacterized protein</fullName>
    </submittedName>
</protein>
<dbReference type="AlphaFoldDB" id="A0A3E0TUN5"/>
<name>A0A3E0TUN5_9GAMM</name>
<proteinExistence type="predicted"/>
<evidence type="ECO:0000313" key="2">
    <source>
        <dbReference type="EMBL" id="REL27652.1"/>
    </source>
</evidence>
<keyword evidence="1" id="KW-0175">Coiled coil</keyword>
<evidence type="ECO:0000313" key="3">
    <source>
        <dbReference type="Proteomes" id="UP000256478"/>
    </source>
</evidence>
<dbReference type="EMBL" id="QUOU01000001">
    <property type="protein sequence ID" value="REL27652.1"/>
    <property type="molecule type" value="Genomic_DNA"/>
</dbReference>
<gene>
    <name evidence="2" type="ORF">DXX93_14535</name>
</gene>
<sequence>MNIKFMMAGVLGVATGIGLSTLPITDELLNNDEAKLVASVHTYAEQPDKDVNVERNVSTTQSLPDTGTNAHLQDVLADKDKEIARLQQALAKLTDKVQSPAQHHKSTHYQPQGLGEGEQLNVQTISFEQLMQSAEPPYAKMIGTLEPEAKVLFSNFHSNFADSIEVARDFELEMKIQDFVTLHALANDVEVASVICKNGICEAKGKELVSYSWQRLMNSMMQAPWSQFQSSYSTADKVEEQGEFFYTLMTY</sequence>
<dbReference type="Proteomes" id="UP000256478">
    <property type="component" value="Unassembled WGS sequence"/>
</dbReference>
<evidence type="ECO:0000256" key="1">
    <source>
        <dbReference type="SAM" id="Coils"/>
    </source>
</evidence>
<feature type="coiled-coil region" evidence="1">
    <location>
        <begin position="69"/>
        <end position="96"/>
    </location>
</feature>
<reference evidence="2 3" key="1">
    <citation type="submission" date="2018-08" db="EMBL/GenBank/DDBJ databases">
        <title>Thalassotalea euphylliae genome.</title>
        <authorList>
            <person name="Summers S."/>
            <person name="Rice S.A."/>
            <person name="Freckelton M.L."/>
            <person name="Nedved B.T."/>
            <person name="Hadfield M.G."/>
        </authorList>
    </citation>
    <scope>NUCLEOTIDE SEQUENCE [LARGE SCALE GENOMIC DNA]</scope>
    <source>
        <strain evidence="2 3">H1</strain>
    </source>
</reference>
<accession>A0A3E0TUN5</accession>
<dbReference type="OrthoDB" id="6266523at2"/>
<comment type="caution">
    <text evidence="2">The sequence shown here is derived from an EMBL/GenBank/DDBJ whole genome shotgun (WGS) entry which is preliminary data.</text>
</comment>
<organism evidence="2 3">
    <name type="scientific">Thalassotalea euphylliae</name>
    <dbReference type="NCBI Taxonomy" id="1655234"/>
    <lineage>
        <taxon>Bacteria</taxon>
        <taxon>Pseudomonadati</taxon>
        <taxon>Pseudomonadota</taxon>
        <taxon>Gammaproteobacteria</taxon>
        <taxon>Alteromonadales</taxon>
        <taxon>Colwelliaceae</taxon>
        <taxon>Thalassotalea</taxon>
    </lineage>
</organism>
<dbReference type="RefSeq" id="WP_116008723.1">
    <property type="nucleotide sequence ID" value="NZ_QUOU01000001.1"/>
</dbReference>